<proteinExistence type="predicted"/>
<gene>
    <name evidence="1" type="ORF">GWK10_04805</name>
</gene>
<name>A0A6M0CM31_9FLAO</name>
<accession>A0A6M0CM31</accession>
<evidence type="ECO:0000313" key="2">
    <source>
        <dbReference type="Proteomes" id="UP000474296"/>
    </source>
</evidence>
<comment type="caution">
    <text evidence="1">The sequence shown here is derived from an EMBL/GenBank/DDBJ whole genome shotgun (WGS) entry which is preliminary data.</text>
</comment>
<organism evidence="1 2">
    <name type="scientific">Spongiivirga citrea</name>
    <dbReference type="NCBI Taxonomy" id="1481457"/>
    <lineage>
        <taxon>Bacteria</taxon>
        <taxon>Pseudomonadati</taxon>
        <taxon>Bacteroidota</taxon>
        <taxon>Flavobacteriia</taxon>
        <taxon>Flavobacteriales</taxon>
        <taxon>Flavobacteriaceae</taxon>
        <taxon>Spongiivirga</taxon>
    </lineage>
</organism>
<evidence type="ECO:0000313" key="1">
    <source>
        <dbReference type="EMBL" id="NER16517.1"/>
    </source>
</evidence>
<sequence length="176" mass="20009">MNVHLLDLFRTQFTLEIVGKVRRGLGINGPDETVLDYCIKSASELINELPELYIDDKNKSLLQELVIEAPYVTTNNVFDDVDLRTSSILRNGKYLVHAIYGLEHLDFLKKIKEQYELSTDEAKNLWYISGSILLILIHSLTNKENSLTDLLSVIKREVEADKPKKSSSLFVGLLSL</sequence>
<reference evidence="1 2" key="1">
    <citation type="submission" date="2020-01" db="EMBL/GenBank/DDBJ databases">
        <title>Spongiivirga citrea KCTC 32990T.</title>
        <authorList>
            <person name="Wang G."/>
        </authorList>
    </citation>
    <scope>NUCLEOTIDE SEQUENCE [LARGE SCALE GENOMIC DNA]</scope>
    <source>
        <strain evidence="1 2">KCTC 32990</strain>
    </source>
</reference>
<protein>
    <submittedName>
        <fullName evidence="1">Uncharacterized protein</fullName>
    </submittedName>
</protein>
<dbReference type="AlphaFoldDB" id="A0A6M0CM31"/>
<dbReference type="Proteomes" id="UP000474296">
    <property type="component" value="Unassembled WGS sequence"/>
</dbReference>
<keyword evidence="2" id="KW-1185">Reference proteome</keyword>
<dbReference type="RefSeq" id="WP_164029789.1">
    <property type="nucleotide sequence ID" value="NZ_JAABOQ010000002.1"/>
</dbReference>
<dbReference type="EMBL" id="JAABOQ010000002">
    <property type="protein sequence ID" value="NER16517.1"/>
    <property type="molecule type" value="Genomic_DNA"/>
</dbReference>